<sequence>MTLDSSGFSDIGRYGTVYLMKKQDPATPVTAFPLDDEETTFGRDQSCSIRLYYPQVSPIHGKIYFEDRKVSGCAVQMKDQATDGLQAFLVVLGASGLFVDGCKVLPTAAGTSSQHSPRTIPLTNNTEIEIQSKRFKFTYPPKELRAALLATPAKTTQTPHRRRALRLSMIQSAQVFTPRPSPDPRENLRILQSPLRPFSSPKKPSPLQTPSDHEEEEEIVLVDGNHPRVVEDEKDLIILEDVEVEINDVEQPQTRDVTMLAPPPQPRNPPPQTPQRRGRPSLHKAVLIRSAQRAIMKAEIEREEEEEIQEVEEFATQTHSGSEESSSEEEDVDEVEEDMEPQGMTPTWRKGLDAVQRTLWPFGREPETGDLAEDHDEPQTNEAKQPETDHEPPRAYGNFMTPQVPRRAGDAGRLSMGGEARRVLVEQKWRVKDIEVPPPVQEIKEEDRTLDVGLSTPLGSRGRGRDRLSEQERKAIQERRRSALRTPDPFFGGQTPGIRHFPGFPASPTKPTSNPSPTKLYSPMKTIPEPKEEEEEDLDARSLLDKMKETVAEMKRRRSMAPVGLAPGTPDRKTPTMGMTPGRRALPTGGDRRFSLLAPAAREEIFGNEEEGEAMRPTEDPSDEEMVDDDKENATTEPGPIISGTPVNPLRLAPKTPRMDGLRHMFAAPKPVPPTPSFVGVRDMFKTTEAPRVATPTYEGIGELIRTPVYEEPPTIVDLVATDEASNPEEPSQGKQPDEEPVIEDDSPEVEEKPKAAPKAKLVKPTRISKRSTRNATSKDTPSLADDEATPGSHDGGRDDDQSEAEEDDADRLRHSKRLPRPRKVDEPRQVPAAPSKPVRTRQHSGDKNEGSSSGLKPRSQSKVPATRAASNEAVQPAVQPRRKATITAAEEPSSEVTDGAPKRRARKPTSKVDEPHEPTVEEHPPSSLPKATRKGRSATKCNTDTDPPSTANEAESAIVPKRRAPPRTRAKDVIKEEDTEDSDLAKVVEPLPKRRVGRPVAASKLTSKAGTSSQKATPNASAGTGKENTPGTGDDEEDVPEKPVKPKVSRTKKVVKEEVVEEAPKRTRITRARTKT</sequence>
<protein>
    <submittedName>
        <fullName evidence="1">Uncharacterized protein</fullName>
    </submittedName>
</protein>
<dbReference type="EMBL" id="WQMT02000002">
    <property type="protein sequence ID" value="KAG9226806.1"/>
    <property type="molecule type" value="Genomic_DNA"/>
</dbReference>
<dbReference type="Proteomes" id="UP000824881">
    <property type="component" value="Unassembled WGS sequence"/>
</dbReference>
<proteinExistence type="predicted"/>
<name>A0ACB7JBY3_PLECO</name>
<accession>A0ACB7JBY3</accession>
<comment type="caution">
    <text evidence="1">The sequence shown here is derived from an EMBL/GenBank/DDBJ whole genome shotgun (WGS) entry which is preliminary data.</text>
</comment>
<gene>
    <name evidence="1" type="ORF">CCMSSC00406_0009724</name>
</gene>
<reference evidence="1 2" key="1">
    <citation type="journal article" date="2021" name="Appl. Environ. Microbiol.">
        <title>Genetic linkage and physical mapping for an oyster mushroom Pleurotus cornucopiae and QTL analysis for the trait cap color.</title>
        <authorList>
            <person name="Zhang Y."/>
            <person name="Gao W."/>
            <person name="Sonnenberg A."/>
            <person name="Chen Q."/>
            <person name="Zhang J."/>
            <person name="Huang C."/>
        </authorList>
    </citation>
    <scope>NUCLEOTIDE SEQUENCE [LARGE SCALE GENOMIC DNA]</scope>
    <source>
        <strain evidence="1">CCMSSC00406</strain>
    </source>
</reference>
<evidence type="ECO:0000313" key="2">
    <source>
        <dbReference type="Proteomes" id="UP000824881"/>
    </source>
</evidence>
<evidence type="ECO:0000313" key="1">
    <source>
        <dbReference type="EMBL" id="KAG9226806.1"/>
    </source>
</evidence>
<keyword evidence="2" id="KW-1185">Reference proteome</keyword>
<organism evidence="1 2">
    <name type="scientific">Pleurotus cornucopiae</name>
    <name type="common">Cornucopia mushroom</name>
    <dbReference type="NCBI Taxonomy" id="5321"/>
    <lineage>
        <taxon>Eukaryota</taxon>
        <taxon>Fungi</taxon>
        <taxon>Dikarya</taxon>
        <taxon>Basidiomycota</taxon>
        <taxon>Agaricomycotina</taxon>
        <taxon>Agaricomycetes</taxon>
        <taxon>Agaricomycetidae</taxon>
        <taxon>Agaricales</taxon>
        <taxon>Pleurotineae</taxon>
        <taxon>Pleurotaceae</taxon>
        <taxon>Pleurotus</taxon>
    </lineage>
</organism>